<dbReference type="EMBL" id="CP094241">
    <property type="protein sequence ID" value="UNV86098.1"/>
    <property type="molecule type" value="Genomic_DNA"/>
</dbReference>
<dbReference type="Proteomes" id="UP000004982">
    <property type="component" value="Unassembled WGS sequence"/>
</dbReference>
<dbReference type="SUPFAM" id="SSF51905">
    <property type="entry name" value="FAD/NAD(P)-binding domain"/>
    <property type="match status" value="1"/>
</dbReference>
<accession>A0AA36XKB1</accession>
<dbReference type="PANTHER" id="PTHR42923">
    <property type="entry name" value="PROTOPORPHYRINOGEN OXIDASE"/>
    <property type="match status" value="1"/>
</dbReference>
<reference evidence="2 4" key="1">
    <citation type="submission" date="2011-05" db="EMBL/GenBank/DDBJ databases">
        <authorList>
            <person name="Muzny D."/>
            <person name="Qin X."/>
            <person name="Deng J."/>
            <person name="Jiang H."/>
            <person name="Liu Y."/>
            <person name="Qu J."/>
            <person name="Song X.-Z."/>
            <person name="Zhang L."/>
            <person name="Thornton R."/>
            <person name="Coyle M."/>
            <person name="Francisco L."/>
            <person name="Jackson L."/>
            <person name="Javaid M."/>
            <person name="Korchina V."/>
            <person name="Kovar C."/>
            <person name="Mata R."/>
            <person name="Mathew T."/>
            <person name="Ngo R."/>
            <person name="Nguyen L."/>
            <person name="Nguyen N."/>
            <person name="Okwuonu G."/>
            <person name="Ongeri F."/>
            <person name="Pham C."/>
            <person name="Simmons D."/>
            <person name="Wilczek-Boney K."/>
            <person name="Hale W."/>
            <person name="Jakkamsetti A."/>
            <person name="Pham P."/>
            <person name="Ruth R."/>
            <person name="San Lucas F."/>
            <person name="Warren J."/>
            <person name="Zhang J."/>
            <person name="Zhao Z."/>
            <person name="Zhou C."/>
            <person name="Zhu D."/>
            <person name="Lee S."/>
            <person name="Bess C."/>
            <person name="Blankenburg K."/>
            <person name="Forbes L."/>
            <person name="Fu Q."/>
            <person name="Gubbala S."/>
            <person name="Hirani K."/>
            <person name="Jayaseelan J.C."/>
            <person name="Lara F."/>
            <person name="Munidasa M."/>
            <person name="Palculict T."/>
            <person name="Patil S."/>
            <person name="Pu L.-L."/>
            <person name="Saada N."/>
            <person name="Tang L."/>
            <person name="Weissenberger G."/>
            <person name="Zhu Y."/>
            <person name="Hemphill L."/>
            <person name="Shang Y."/>
            <person name="Youmans B."/>
            <person name="Ayvaz T."/>
            <person name="Ross M."/>
            <person name="Santibanez J."/>
            <person name="Aqrawi P."/>
            <person name="Gross S."/>
            <person name="Joshi V."/>
            <person name="Fowler G."/>
            <person name="Nazareth L."/>
            <person name="Reid J."/>
            <person name="Worley K."/>
            <person name="Petrosino J."/>
            <person name="Highlander S."/>
            <person name="Gibbs R."/>
        </authorList>
    </citation>
    <scope>NUCLEOTIDE SEQUENCE [LARGE SCALE GENOMIC DNA]</scope>
    <source>
        <strain evidence="2 4">ATCC 33926</strain>
    </source>
</reference>
<organism evidence="2 4">
    <name type="scientific">Neisseria macacae ATCC 33926</name>
    <dbReference type="NCBI Taxonomy" id="997348"/>
    <lineage>
        <taxon>Bacteria</taxon>
        <taxon>Pseudomonadati</taxon>
        <taxon>Pseudomonadota</taxon>
        <taxon>Betaproteobacteria</taxon>
        <taxon>Neisseriales</taxon>
        <taxon>Neisseriaceae</taxon>
        <taxon>Neisseria</taxon>
    </lineage>
</organism>
<evidence type="ECO:0000313" key="3">
    <source>
        <dbReference type="EMBL" id="UNV86098.1"/>
    </source>
</evidence>
<evidence type="ECO:0000313" key="5">
    <source>
        <dbReference type="Proteomes" id="UP000829455"/>
    </source>
</evidence>
<reference evidence="3 5" key="2">
    <citation type="submission" date="2022-03" db="EMBL/GenBank/DDBJ databases">
        <title>Genome sequencing of Neisseria macacae.</title>
        <authorList>
            <person name="Baek M.-G."/>
        </authorList>
    </citation>
    <scope>NUCLEOTIDE SEQUENCE [LARGE SCALE GENOMIC DNA]</scope>
    <source>
        <strain evidence="3 5">ATCC 33926</strain>
    </source>
</reference>
<evidence type="ECO:0000313" key="4">
    <source>
        <dbReference type="Proteomes" id="UP000004982"/>
    </source>
</evidence>
<dbReference type="NCBIfam" id="TIGR03467">
    <property type="entry name" value="HpnE"/>
    <property type="match status" value="1"/>
</dbReference>
<dbReference type="InterPro" id="IPR036188">
    <property type="entry name" value="FAD/NAD-bd_sf"/>
</dbReference>
<dbReference type="Pfam" id="PF01593">
    <property type="entry name" value="Amino_oxidase"/>
    <property type="match status" value="1"/>
</dbReference>
<gene>
    <name evidence="3" type="primary">hpnE</name>
    <name evidence="2" type="ORF">HMPREF9418_1605</name>
    <name evidence="3" type="ORF">MON40_06325</name>
</gene>
<protein>
    <submittedName>
        <fullName evidence="2">Amine oxidase</fullName>
    </submittedName>
    <submittedName>
        <fullName evidence="3">Hydroxysqualene dehydroxylase HpnE</fullName>
        <ecNumber evidence="3">1.17.8.1</ecNumber>
    </submittedName>
</protein>
<name>A0AA36XKB1_9NEIS</name>
<evidence type="ECO:0000259" key="1">
    <source>
        <dbReference type="Pfam" id="PF01593"/>
    </source>
</evidence>
<dbReference type="InterPro" id="IPR050464">
    <property type="entry name" value="Zeta_carotene_desat/Oxidored"/>
</dbReference>
<proteinExistence type="predicted"/>
<dbReference type="InterPro" id="IPR002937">
    <property type="entry name" value="Amino_oxidase"/>
</dbReference>
<dbReference type="EC" id="1.17.8.1" evidence="3"/>
<dbReference type="GO" id="GO:0016491">
    <property type="term" value="F:oxidoreductase activity"/>
    <property type="evidence" value="ECO:0007669"/>
    <property type="project" value="UniProtKB-KW"/>
</dbReference>
<evidence type="ECO:0000313" key="2">
    <source>
        <dbReference type="EMBL" id="EGQ76734.1"/>
    </source>
</evidence>
<dbReference type="RefSeq" id="WP_003778435.1">
    <property type="nucleotide sequence ID" value="NZ_CP094241.1"/>
</dbReference>
<sequence length="447" mass="49308">MNTPHLRPKIAVVGAGWAGLSAAISLARRADVTVFEAGRQAGGRARTLAGSADGFSFLDNGQHILLGAYHGVLTLMEHIGADPEAAFCRLSLQWYMYEGLQFQSTNLPSPLHILTGILRAKNISFSLKIKLLSDMAALQRYARGKHADLAVAQWLRQRNVPRRLVAEFWQPLVWGALNTHLENASLRVLCNVLSDGVWADKSGSDYLLPKRDLGAIIAEPAVAKLKQCGADIRLETRVGRLKNLPDGRVVVNDEVFDAIIVAVAPYHAVHLFPEDTPDYIQTTYQNLRYHSITTVYLRYAVPVHLPAPLTGFADGTAQWLVYRGALGLPTNEVAAVISVSDYVGAFKNQEWAEKVHADVKRICPYLDEPEAVRVITEKRATTACTPDSATPDFAWLHQRRIYPAGDYLHPRYPATLEAAVQSGLTAAEMCLAEINLKQRDRDTQSSL</sequence>
<keyword evidence="5" id="KW-1185">Reference proteome</keyword>
<dbReference type="EMBL" id="AFQE01000079">
    <property type="protein sequence ID" value="EGQ76734.1"/>
    <property type="molecule type" value="Genomic_DNA"/>
</dbReference>
<dbReference type="InterPro" id="IPR017830">
    <property type="entry name" value="SQase_HpnE"/>
</dbReference>
<feature type="domain" description="Amine oxidase" evidence="1">
    <location>
        <begin position="18"/>
        <end position="428"/>
    </location>
</feature>
<dbReference type="Gene3D" id="3.50.50.60">
    <property type="entry name" value="FAD/NAD(P)-binding domain"/>
    <property type="match status" value="1"/>
</dbReference>
<dbReference type="AlphaFoldDB" id="A0AA36XKB1"/>
<dbReference type="PANTHER" id="PTHR42923:SF47">
    <property type="entry name" value="BLR3003 PROTEIN"/>
    <property type="match status" value="1"/>
</dbReference>
<dbReference type="Proteomes" id="UP000829455">
    <property type="component" value="Chromosome"/>
</dbReference>
<keyword evidence="3" id="KW-0560">Oxidoreductase</keyword>